<evidence type="ECO:0000313" key="2">
    <source>
        <dbReference type="EMBL" id="KAB1158053.1"/>
    </source>
</evidence>
<organism evidence="2 3">
    <name type="scientific">Flavobacterium luteum</name>
    <dbReference type="NCBI Taxonomy" id="2026654"/>
    <lineage>
        <taxon>Bacteria</taxon>
        <taxon>Pseudomonadati</taxon>
        <taxon>Bacteroidota</taxon>
        <taxon>Flavobacteriia</taxon>
        <taxon>Flavobacteriales</taxon>
        <taxon>Flavobacteriaceae</taxon>
        <taxon>Flavobacterium</taxon>
    </lineage>
</organism>
<accession>A0A7J5AKM3</accession>
<gene>
    <name evidence="2" type="ORF">F6464_02935</name>
</gene>
<keyword evidence="1" id="KW-1133">Transmembrane helix</keyword>
<name>A0A7J5AKM3_9FLAO</name>
<keyword evidence="1" id="KW-0472">Membrane</keyword>
<dbReference type="AlphaFoldDB" id="A0A7J5AKM3"/>
<comment type="caution">
    <text evidence="2">The sequence shown here is derived from an EMBL/GenBank/DDBJ whole genome shotgun (WGS) entry which is preliminary data.</text>
</comment>
<sequence>MKHLKWFWKVNYAFSSYRVLVLLLLVVGTIFDLDNTTVFVTLIDYLTLQQNIKPFSAGYELLQLFLCSLILYLYKEQRIRFHFWYLGILMALMFVKVLVFAIMMLSQR</sequence>
<feature type="transmembrane region" description="Helical" evidence="1">
    <location>
        <begin position="56"/>
        <end position="74"/>
    </location>
</feature>
<keyword evidence="3" id="KW-1185">Reference proteome</keyword>
<dbReference type="EMBL" id="WAEM01000001">
    <property type="protein sequence ID" value="KAB1158053.1"/>
    <property type="molecule type" value="Genomic_DNA"/>
</dbReference>
<protein>
    <recommendedName>
        <fullName evidence="4">DUF5658 domain-containing protein</fullName>
    </recommendedName>
</protein>
<feature type="transmembrane region" description="Helical" evidence="1">
    <location>
        <begin position="83"/>
        <end position="105"/>
    </location>
</feature>
<dbReference type="RefSeq" id="WP_151106246.1">
    <property type="nucleotide sequence ID" value="NZ_WAEM01000001.1"/>
</dbReference>
<proteinExistence type="predicted"/>
<evidence type="ECO:0000313" key="3">
    <source>
        <dbReference type="Proteomes" id="UP000490922"/>
    </source>
</evidence>
<evidence type="ECO:0008006" key="4">
    <source>
        <dbReference type="Google" id="ProtNLM"/>
    </source>
</evidence>
<evidence type="ECO:0000256" key="1">
    <source>
        <dbReference type="SAM" id="Phobius"/>
    </source>
</evidence>
<reference evidence="2 3" key="1">
    <citation type="submission" date="2019-09" db="EMBL/GenBank/DDBJ databases">
        <title>Flavobacterium sp. nov., isolated from glacier ice.</title>
        <authorList>
            <person name="Liu Q."/>
        </authorList>
    </citation>
    <scope>NUCLEOTIDE SEQUENCE [LARGE SCALE GENOMIC DNA]</scope>
    <source>
        <strain evidence="2 3">NBRC 112527</strain>
    </source>
</reference>
<dbReference type="Proteomes" id="UP000490922">
    <property type="component" value="Unassembled WGS sequence"/>
</dbReference>
<keyword evidence="1" id="KW-0812">Transmembrane</keyword>